<evidence type="ECO:0000313" key="3">
    <source>
        <dbReference type="Proteomes" id="UP000828390"/>
    </source>
</evidence>
<gene>
    <name evidence="2" type="ORF">DPMN_130312</name>
</gene>
<evidence type="ECO:0000313" key="2">
    <source>
        <dbReference type="EMBL" id="KAH3828354.1"/>
    </source>
</evidence>
<dbReference type="EMBL" id="JAIWYP010000005">
    <property type="protein sequence ID" value="KAH3828354.1"/>
    <property type="molecule type" value="Genomic_DNA"/>
</dbReference>
<keyword evidence="3" id="KW-1185">Reference proteome</keyword>
<dbReference type="AlphaFoldDB" id="A0A9D4H2R5"/>
<organism evidence="2 3">
    <name type="scientific">Dreissena polymorpha</name>
    <name type="common">Zebra mussel</name>
    <name type="synonym">Mytilus polymorpha</name>
    <dbReference type="NCBI Taxonomy" id="45954"/>
    <lineage>
        <taxon>Eukaryota</taxon>
        <taxon>Metazoa</taxon>
        <taxon>Spiralia</taxon>
        <taxon>Lophotrochozoa</taxon>
        <taxon>Mollusca</taxon>
        <taxon>Bivalvia</taxon>
        <taxon>Autobranchia</taxon>
        <taxon>Heteroconchia</taxon>
        <taxon>Euheterodonta</taxon>
        <taxon>Imparidentia</taxon>
        <taxon>Neoheterodontei</taxon>
        <taxon>Myida</taxon>
        <taxon>Dreissenoidea</taxon>
        <taxon>Dreissenidae</taxon>
        <taxon>Dreissena</taxon>
    </lineage>
</organism>
<name>A0A9D4H2R5_DREPO</name>
<accession>A0A9D4H2R5</accession>
<comment type="caution">
    <text evidence="2">The sequence shown here is derived from an EMBL/GenBank/DDBJ whole genome shotgun (WGS) entry which is preliminary data.</text>
</comment>
<evidence type="ECO:0000256" key="1">
    <source>
        <dbReference type="SAM" id="MobiDB-lite"/>
    </source>
</evidence>
<feature type="region of interest" description="Disordered" evidence="1">
    <location>
        <begin position="97"/>
        <end position="117"/>
    </location>
</feature>
<dbReference type="Proteomes" id="UP000828390">
    <property type="component" value="Unassembled WGS sequence"/>
</dbReference>
<sequence>MDFSHERYPQAGHGRRASSTSIIGPIVRALPGLHLTVSSRPGPNNDLKATYSYPKAVTADGSLRRASSAPGSVPCGGAMDVSGLSCWKLNLSTTSTTHNAKTTEGYAFPNKQATQSL</sequence>
<reference evidence="2" key="2">
    <citation type="submission" date="2020-11" db="EMBL/GenBank/DDBJ databases">
        <authorList>
            <person name="McCartney M.A."/>
            <person name="Auch B."/>
            <person name="Kono T."/>
            <person name="Mallez S."/>
            <person name="Becker A."/>
            <person name="Gohl D.M."/>
            <person name="Silverstein K.A.T."/>
            <person name="Koren S."/>
            <person name="Bechman K.B."/>
            <person name="Herman A."/>
            <person name="Abrahante J.E."/>
            <person name="Garbe J."/>
        </authorList>
    </citation>
    <scope>NUCLEOTIDE SEQUENCE</scope>
    <source>
        <strain evidence="2">Duluth1</strain>
        <tissue evidence="2">Whole animal</tissue>
    </source>
</reference>
<proteinExistence type="predicted"/>
<protein>
    <submittedName>
        <fullName evidence="2">Uncharacterized protein</fullName>
    </submittedName>
</protein>
<feature type="region of interest" description="Disordered" evidence="1">
    <location>
        <begin position="1"/>
        <end position="21"/>
    </location>
</feature>
<reference evidence="2" key="1">
    <citation type="journal article" date="2019" name="bioRxiv">
        <title>The Genome of the Zebra Mussel, Dreissena polymorpha: A Resource for Invasive Species Research.</title>
        <authorList>
            <person name="McCartney M.A."/>
            <person name="Auch B."/>
            <person name="Kono T."/>
            <person name="Mallez S."/>
            <person name="Zhang Y."/>
            <person name="Obille A."/>
            <person name="Becker A."/>
            <person name="Abrahante J.E."/>
            <person name="Garbe J."/>
            <person name="Badalamenti J.P."/>
            <person name="Herman A."/>
            <person name="Mangelson H."/>
            <person name="Liachko I."/>
            <person name="Sullivan S."/>
            <person name="Sone E.D."/>
            <person name="Koren S."/>
            <person name="Silverstein K.A.T."/>
            <person name="Beckman K.B."/>
            <person name="Gohl D.M."/>
        </authorList>
    </citation>
    <scope>NUCLEOTIDE SEQUENCE</scope>
    <source>
        <strain evidence="2">Duluth1</strain>
        <tissue evidence="2">Whole animal</tissue>
    </source>
</reference>